<dbReference type="PROSITE" id="PS51707">
    <property type="entry name" value="CYTH"/>
    <property type="match status" value="1"/>
</dbReference>
<dbReference type="eggNOG" id="COG3025">
    <property type="taxonomic scope" value="Bacteria"/>
</dbReference>
<feature type="domain" description="CYTH" evidence="1">
    <location>
        <begin position="8"/>
        <end position="211"/>
    </location>
</feature>
<reference evidence="2 3" key="1">
    <citation type="journal article" date="2012" name="FEBS Lett.">
        <title>Anammox organism KSU-1 expresses a NirK-type copper-containing nitrite reductase instead of a NirS-type with cytochrome cd1.</title>
        <authorList>
            <person name="Hira D."/>
            <person name="Toh H."/>
            <person name="Migita C.T."/>
            <person name="Okubo H."/>
            <person name="Nishiyama T."/>
            <person name="Hattori M."/>
            <person name="Furukawa K."/>
            <person name="Fujii T."/>
        </authorList>
    </citation>
    <scope>NUCLEOTIDE SEQUENCE [LARGE SCALE GENOMIC DNA]</scope>
</reference>
<dbReference type="InterPro" id="IPR039013">
    <property type="entry name" value="YgiF"/>
</dbReference>
<dbReference type="InterPro" id="IPR033469">
    <property type="entry name" value="CYTH-like_dom_sf"/>
</dbReference>
<dbReference type="EMBL" id="BAFH01000004">
    <property type="protein sequence ID" value="GAB63651.1"/>
    <property type="molecule type" value="Genomic_DNA"/>
</dbReference>
<evidence type="ECO:0000313" key="3">
    <source>
        <dbReference type="Proteomes" id="UP000002985"/>
    </source>
</evidence>
<comment type="caution">
    <text evidence="2">The sequence shown here is derived from an EMBL/GenBank/DDBJ whole genome shotgun (WGS) entry which is preliminary data.</text>
</comment>
<dbReference type="SUPFAM" id="SSF55154">
    <property type="entry name" value="CYTH-like phosphatases"/>
    <property type="match status" value="1"/>
</dbReference>
<gene>
    <name evidence="2" type="ORF">KSU1_D0342</name>
</gene>
<dbReference type="Pfam" id="PF01928">
    <property type="entry name" value="CYTH"/>
    <property type="match status" value="1"/>
</dbReference>
<evidence type="ECO:0000259" key="1">
    <source>
        <dbReference type="PROSITE" id="PS51707"/>
    </source>
</evidence>
<organism evidence="2 3">
    <name type="scientific">Candidatus Jettenia caeni</name>
    <dbReference type="NCBI Taxonomy" id="247490"/>
    <lineage>
        <taxon>Bacteria</taxon>
        <taxon>Pseudomonadati</taxon>
        <taxon>Planctomycetota</taxon>
        <taxon>Candidatus Brocadiia</taxon>
        <taxon>Candidatus Brocadiales</taxon>
        <taxon>Candidatus Brocadiaceae</taxon>
        <taxon>Candidatus Jettenia</taxon>
    </lineage>
</organism>
<dbReference type="PANTHER" id="PTHR39569">
    <property type="entry name" value="INORGANIC TRIPHOSPHATASE"/>
    <property type="match status" value="1"/>
</dbReference>
<dbReference type="AlphaFoldDB" id="I3IPK6"/>
<proteinExistence type="predicted"/>
<keyword evidence="3" id="KW-1185">Reference proteome</keyword>
<dbReference type="Proteomes" id="UP000002985">
    <property type="component" value="Unassembled WGS sequence"/>
</dbReference>
<dbReference type="GO" id="GO:0046872">
    <property type="term" value="F:metal ion binding"/>
    <property type="evidence" value="ECO:0007669"/>
    <property type="project" value="TreeGrafter"/>
</dbReference>
<protein>
    <recommendedName>
        <fullName evidence="1">CYTH domain-containing protein</fullName>
    </recommendedName>
</protein>
<dbReference type="OrthoDB" id="273961at2"/>
<dbReference type="GO" id="GO:0050355">
    <property type="term" value="F:inorganic triphosphate phosphatase activity"/>
    <property type="evidence" value="ECO:0007669"/>
    <property type="project" value="InterPro"/>
</dbReference>
<dbReference type="InterPro" id="IPR023577">
    <property type="entry name" value="CYTH_domain"/>
</dbReference>
<evidence type="ECO:0000313" key="2">
    <source>
        <dbReference type="EMBL" id="GAB63651.1"/>
    </source>
</evidence>
<dbReference type="SMART" id="SM01118">
    <property type="entry name" value="CYTH"/>
    <property type="match status" value="1"/>
</dbReference>
<sequence>MDSDLNEKAEIEAKFICPDCLDLNGLITVVNAFGFQYTRKTPYSQTDIYFDTPAYTLLKTNTAIRIRQKGESYTGTCKISKKQHDVIFERSELEWSLSGNEIKLWHEEKKPIIPPKVIEKLNLSGETLKKVLRVETYRHIITIHKDGEFKAELSLDKVTFHSHNEQKVYREIEVELLHGQFEHFKQAIDSLQNQLQLQPAIDSKYRKGLLLIGKYDSNSSPLLYETNSKSDY</sequence>
<accession>I3IPK6</accession>
<dbReference type="STRING" id="247490.KSU1_D0342"/>
<name>I3IPK6_9BACT</name>
<dbReference type="PANTHER" id="PTHR39569:SF1">
    <property type="entry name" value="INORGANIC TRIPHOSPHATASE"/>
    <property type="match status" value="1"/>
</dbReference>
<dbReference type="Gene3D" id="2.40.320.10">
    <property type="entry name" value="Hypothetical Protein Pfu-838710-001"/>
    <property type="match status" value="1"/>
</dbReference>